<keyword evidence="3" id="KW-1185">Reference proteome</keyword>
<accession>A0ABR8ALY6</accession>
<dbReference type="EMBL" id="JACJQH010000118">
    <property type="protein sequence ID" value="MBD2200824.1"/>
    <property type="molecule type" value="Genomic_DNA"/>
</dbReference>
<name>A0ABR8ALY6_9CYAN</name>
<evidence type="ECO:0000313" key="2">
    <source>
        <dbReference type="EMBL" id="MBD2200824.1"/>
    </source>
</evidence>
<feature type="coiled-coil region" evidence="1">
    <location>
        <begin position="17"/>
        <end position="44"/>
    </location>
</feature>
<reference evidence="2 3" key="1">
    <citation type="journal article" date="2020" name="ISME J.">
        <title>Comparative genomics reveals insights into cyanobacterial evolution and habitat adaptation.</title>
        <authorList>
            <person name="Chen M.Y."/>
            <person name="Teng W.K."/>
            <person name="Zhao L."/>
            <person name="Hu C.X."/>
            <person name="Zhou Y.K."/>
            <person name="Han B.P."/>
            <person name="Song L.R."/>
            <person name="Shu W.S."/>
        </authorList>
    </citation>
    <scope>NUCLEOTIDE SEQUENCE [LARGE SCALE GENOMIC DNA]</scope>
    <source>
        <strain evidence="2 3">FACHB-288</strain>
    </source>
</reference>
<protein>
    <submittedName>
        <fullName evidence="2">Uncharacterized protein</fullName>
    </submittedName>
</protein>
<comment type="caution">
    <text evidence="2">The sequence shown here is derived from an EMBL/GenBank/DDBJ whole genome shotgun (WGS) entry which is preliminary data.</text>
</comment>
<organism evidence="2 3">
    <name type="scientific">Calothrix parietina FACHB-288</name>
    <dbReference type="NCBI Taxonomy" id="2692896"/>
    <lineage>
        <taxon>Bacteria</taxon>
        <taxon>Bacillati</taxon>
        <taxon>Cyanobacteriota</taxon>
        <taxon>Cyanophyceae</taxon>
        <taxon>Nostocales</taxon>
        <taxon>Calotrichaceae</taxon>
        <taxon>Calothrix</taxon>
    </lineage>
</organism>
<gene>
    <name evidence="2" type="ORF">H6G24_36195</name>
</gene>
<sequence>MNEDNVSKLFLEISTLVDSHRQENEKSNLLLEVLIEELQELNSDNQQKLVIQSDILQIYRNMQENLTQEEKDEFFLCYLKSIQGIADEGRSKLRNTVRKYLTEISLADRKQVYSKELQH</sequence>
<dbReference type="RefSeq" id="WP_190552083.1">
    <property type="nucleotide sequence ID" value="NZ_CAWPNO010000022.1"/>
</dbReference>
<keyword evidence="1" id="KW-0175">Coiled coil</keyword>
<evidence type="ECO:0000256" key="1">
    <source>
        <dbReference type="SAM" id="Coils"/>
    </source>
</evidence>
<proteinExistence type="predicted"/>
<dbReference type="Proteomes" id="UP000658514">
    <property type="component" value="Unassembled WGS sequence"/>
</dbReference>
<evidence type="ECO:0000313" key="3">
    <source>
        <dbReference type="Proteomes" id="UP000658514"/>
    </source>
</evidence>